<keyword evidence="3" id="KW-1185">Reference proteome</keyword>
<feature type="transmembrane region" description="Helical" evidence="1">
    <location>
        <begin position="54"/>
        <end position="75"/>
    </location>
</feature>
<protein>
    <submittedName>
        <fullName evidence="2">Uncharacterized protein</fullName>
    </submittedName>
</protein>
<gene>
    <name evidence="2" type="ORF">FGO68_gene4680</name>
</gene>
<keyword evidence="1" id="KW-0472">Membrane</keyword>
<name>A0A8J8NPW1_HALGN</name>
<accession>A0A8J8NPW1</accession>
<reference evidence="2" key="1">
    <citation type="submission" date="2019-06" db="EMBL/GenBank/DDBJ databases">
        <authorList>
            <person name="Zheng W."/>
        </authorList>
    </citation>
    <scope>NUCLEOTIDE SEQUENCE</scope>
    <source>
        <strain evidence="2">QDHG01</strain>
    </source>
</reference>
<organism evidence="2 3">
    <name type="scientific">Halteria grandinella</name>
    <dbReference type="NCBI Taxonomy" id="5974"/>
    <lineage>
        <taxon>Eukaryota</taxon>
        <taxon>Sar</taxon>
        <taxon>Alveolata</taxon>
        <taxon>Ciliophora</taxon>
        <taxon>Intramacronucleata</taxon>
        <taxon>Spirotrichea</taxon>
        <taxon>Stichotrichia</taxon>
        <taxon>Sporadotrichida</taxon>
        <taxon>Halteriidae</taxon>
        <taxon>Halteria</taxon>
    </lineage>
</organism>
<evidence type="ECO:0000313" key="2">
    <source>
        <dbReference type="EMBL" id="TNV78659.1"/>
    </source>
</evidence>
<evidence type="ECO:0000313" key="3">
    <source>
        <dbReference type="Proteomes" id="UP000785679"/>
    </source>
</evidence>
<keyword evidence="1" id="KW-0812">Transmembrane</keyword>
<dbReference type="Proteomes" id="UP000785679">
    <property type="component" value="Unassembled WGS sequence"/>
</dbReference>
<evidence type="ECO:0000256" key="1">
    <source>
        <dbReference type="SAM" id="Phobius"/>
    </source>
</evidence>
<dbReference type="EMBL" id="RRYP01010035">
    <property type="protein sequence ID" value="TNV78659.1"/>
    <property type="molecule type" value="Genomic_DNA"/>
</dbReference>
<sequence>MQHTDETNLANNSSREFHKKDSVWRKISASLTFISLGKYRTSFYMKGHQDHGTLVGTAVTLVLAIFVMLFAYGIFKGIIEKNNFSVQVHATRHFPQLSVSELRDIILPQITFQSQKDYFTNQTHNEDWNPCGGYKCRVNTSQDYSFEIPCNKTYNMHKMDQFISYQYYFFFDVARANIVPNKYDNKGSLFIQCFCIDEYLCQSNRTDPELNYQIFNGTDGLTLNWNSFYFDMTSQAHNDIRQISYYGSLVLMKRIQYFKYSLNTIIPTTPL</sequence>
<proteinExistence type="predicted"/>
<comment type="caution">
    <text evidence="2">The sequence shown here is derived from an EMBL/GenBank/DDBJ whole genome shotgun (WGS) entry which is preliminary data.</text>
</comment>
<dbReference type="AlphaFoldDB" id="A0A8J8NPW1"/>
<keyword evidence="1" id="KW-1133">Transmembrane helix</keyword>